<accession>A0A848FH11</accession>
<evidence type="ECO:0000313" key="2">
    <source>
        <dbReference type="EMBL" id="NML18125.1"/>
    </source>
</evidence>
<name>A0A848FH11_9BURK</name>
<evidence type="ECO:0000256" key="1">
    <source>
        <dbReference type="SAM" id="MobiDB-lite"/>
    </source>
</evidence>
<dbReference type="EMBL" id="JABBFW010000027">
    <property type="protein sequence ID" value="NML18125.1"/>
    <property type="molecule type" value="Genomic_DNA"/>
</dbReference>
<dbReference type="Proteomes" id="UP000574067">
    <property type="component" value="Unassembled WGS sequence"/>
</dbReference>
<evidence type="ECO:0000313" key="3">
    <source>
        <dbReference type="Proteomes" id="UP000574067"/>
    </source>
</evidence>
<sequence>MNPFAQLVSPEALVDAIAASVELQQLPGRAYRPLDTLHGLWSKQPLSERRDDDPPLQPQS</sequence>
<keyword evidence="3" id="KW-1185">Reference proteome</keyword>
<reference evidence="2 3" key="1">
    <citation type="submission" date="2020-04" db="EMBL/GenBank/DDBJ databases">
        <title>Azohydromonas sp. isolated from soil.</title>
        <authorList>
            <person name="Dahal R.H."/>
        </authorList>
    </citation>
    <scope>NUCLEOTIDE SEQUENCE [LARGE SCALE GENOMIC DNA]</scope>
    <source>
        <strain evidence="2 3">G-1-1-14</strain>
    </source>
</reference>
<organism evidence="2 3">
    <name type="scientific">Azohydromonas caseinilytica</name>
    <dbReference type="NCBI Taxonomy" id="2728836"/>
    <lineage>
        <taxon>Bacteria</taxon>
        <taxon>Pseudomonadati</taxon>
        <taxon>Pseudomonadota</taxon>
        <taxon>Betaproteobacteria</taxon>
        <taxon>Burkholderiales</taxon>
        <taxon>Sphaerotilaceae</taxon>
        <taxon>Azohydromonas</taxon>
    </lineage>
</organism>
<proteinExistence type="predicted"/>
<dbReference type="AlphaFoldDB" id="A0A848FH11"/>
<protein>
    <submittedName>
        <fullName evidence="2">Uncharacterized protein</fullName>
    </submittedName>
</protein>
<feature type="region of interest" description="Disordered" evidence="1">
    <location>
        <begin position="40"/>
        <end position="60"/>
    </location>
</feature>
<dbReference type="RefSeq" id="WP_169163025.1">
    <property type="nucleotide sequence ID" value="NZ_JABBFW010000027.1"/>
</dbReference>
<gene>
    <name evidence="2" type="ORF">HHL10_24440</name>
</gene>
<comment type="caution">
    <text evidence="2">The sequence shown here is derived from an EMBL/GenBank/DDBJ whole genome shotgun (WGS) entry which is preliminary data.</text>
</comment>